<accession>A0ABT7N2T2</accession>
<dbReference type="PANTHER" id="PTHR46825:SF9">
    <property type="entry name" value="BETA-LACTAMASE-RELATED DOMAIN-CONTAINING PROTEIN"/>
    <property type="match status" value="1"/>
</dbReference>
<proteinExistence type="predicted"/>
<dbReference type="SUPFAM" id="SSF56601">
    <property type="entry name" value="beta-lactamase/transpeptidase-like"/>
    <property type="match status" value="1"/>
</dbReference>
<dbReference type="EMBL" id="JASXSZ010000006">
    <property type="protein sequence ID" value="MDL9980971.1"/>
    <property type="molecule type" value="Genomic_DNA"/>
</dbReference>
<evidence type="ECO:0000259" key="1">
    <source>
        <dbReference type="Pfam" id="PF00144"/>
    </source>
</evidence>
<organism evidence="2 3">
    <name type="scientific">Microbacterium candidum</name>
    <dbReference type="NCBI Taxonomy" id="3041922"/>
    <lineage>
        <taxon>Bacteria</taxon>
        <taxon>Bacillati</taxon>
        <taxon>Actinomycetota</taxon>
        <taxon>Actinomycetes</taxon>
        <taxon>Micrococcales</taxon>
        <taxon>Microbacteriaceae</taxon>
        <taxon>Microbacterium</taxon>
    </lineage>
</organism>
<dbReference type="Gene3D" id="3.40.710.10">
    <property type="entry name" value="DD-peptidase/beta-lactamase superfamily"/>
    <property type="match status" value="1"/>
</dbReference>
<dbReference type="EC" id="3.1.1.103" evidence="2"/>
<keyword evidence="2" id="KW-0378">Hydrolase</keyword>
<reference evidence="2 3" key="1">
    <citation type="submission" date="2023-06" db="EMBL/GenBank/DDBJ databases">
        <title>Microbacterium sp. nov., isolated from a waste landfill.</title>
        <authorList>
            <person name="Wen W."/>
        </authorList>
    </citation>
    <scope>NUCLEOTIDE SEQUENCE [LARGE SCALE GENOMIC DNA]</scope>
    <source>
        <strain evidence="2 3">ASV49</strain>
    </source>
</reference>
<dbReference type="Proteomes" id="UP001235064">
    <property type="component" value="Unassembled WGS sequence"/>
</dbReference>
<dbReference type="InterPro" id="IPR050491">
    <property type="entry name" value="AmpC-like"/>
</dbReference>
<name>A0ABT7N2T2_9MICO</name>
<comment type="caution">
    <text evidence="2">The sequence shown here is derived from an EMBL/GenBank/DDBJ whole genome shotgun (WGS) entry which is preliminary data.</text>
</comment>
<protein>
    <submittedName>
        <fullName evidence="2">Serine hydrolase domain-containing protein</fullName>
        <ecNumber evidence="2">3.1.1.103</ecNumber>
    </submittedName>
</protein>
<sequence>MSDLTEVGAWVRDNLPRIIADAHIPAASVGILTADGEIFTTAAGILNRNTGVEADEDSVFQIGSITKTWTATLIMQLVDDGLLDLDAPVRDVVPAFEVGDEAAASAITARQLLSHVSGFEGDLFNDTGAGDDAVEKYLATIGDTPQLFTPGERFSYNNAAYVVLGRIVEVLRGKPYDQALREHLVAPLGLTHVATDASQAIMFRAALGHLPAEDGGEPVPAPVWSLVRSNAPAGSMLAMTAHDLLAYARMHLAGGVAADGTRVLSGSSVRAMQERQVTLPDLGVLGDAWGLGWEIFDWPGGPVIGHDGGTIGQSSFLRMVPSAGVAVAILTNGGQTVDAYTTITSRVLSALAGVSVPALPTPPEVALPVDLERILGTYSSSVSDSTVSIDDEGRIWLTRTMKGIFATLGPAPEPVELVGWSGETLLPRTASQGMHMPHAFVGDDGDGHALYLHTGRADRRVGA</sequence>
<keyword evidence="3" id="KW-1185">Reference proteome</keyword>
<dbReference type="Pfam" id="PF00144">
    <property type="entry name" value="Beta-lactamase"/>
    <property type="match status" value="1"/>
</dbReference>
<dbReference type="InterPro" id="IPR001466">
    <property type="entry name" value="Beta-lactam-related"/>
</dbReference>
<dbReference type="GO" id="GO:0016787">
    <property type="term" value="F:hydrolase activity"/>
    <property type="evidence" value="ECO:0007669"/>
    <property type="project" value="UniProtKB-KW"/>
</dbReference>
<gene>
    <name evidence="2" type="ORF">QSV35_16665</name>
</gene>
<dbReference type="PANTHER" id="PTHR46825">
    <property type="entry name" value="D-ALANYL-D-ALANINE-CARBOXYPEPTIDASE/ENDOPEPTIDASE AMPH"/>
    <property type="match status" value="1"/>
</dbReference>
<evidence type="ECO:0000313" key="3">
    <source>
        <dbReference type="Proteomes" id="UP001235064"/>
    </source>
</evidence>
<dbReference type="InterPro" id="IPR012338">
    <property type="entry name" value="Beta-lactam/transpept-like"/>
</dbReference>
<dbReference type="RefSeq" id="WP_286289953.1">
    <property type="nucleotide sequence ID" value="NZ_JASXSZ010000006.1"/>
</dbReference>
<evidence type="ECO:0000313" key="2">
    <source>
        <dbReference type="EMBL" id="MDL9980971.1"/>
    </source>
</evidence>
<feature type="domain" description="Beta-lactamase-related" evidence="1">
    <location>
        <begin position="15"/>
        <end position="339"/>
    </location>
</feature>